<dbReference type="AlphaFoldDB" id="A0A0Q4B567"/>
<dbReference type="PATRIC" id="fig|1702214.3.peg.1346"/>
<protein>
    <recommendedName>
        <fullName evidence="3">Secretion system C-terminal sorting domain-containing protein</fullName>
    </recommendedName>
</protein>
<reference evidence="1" key="1">
    <citation type="submission" date="2015-08" db="EMBL/GenBank/DDBJ databases">
        <title>Candidatus Bacteriodes Periocalifornicus.</title>
        <authorList>
            <person name="McLean J.S."/>
            <person name="Kelley S."/>
        </authorList>
    </citation>
    <scope>NUCLEOTIDE SEQUENCE [LARGE SCALE GENOMIC DNA]</scope>
    <source>
        <strain evidence="1">12B</strain>
    </source>
</reference>
<accession>A0A0Q4B567</accession>
<comment type="caution">
    <text evidence="1">The sequence shown here is derived from an EMBL/GenBank/DDBJ whole genome shotgun (WGS) entry which is preliminary data.</text>
</comment>
<dbReference type="NCBIfam" id="TIGR04183">
    <property type="entry name" value="Por_Secre_tail"/>
    <property type="match status" value="1"/>
</dbReference>
<evidence type="ECO:0008006" key="3">
    <source>
        <dbReference type="Google" id="ProtNLM"/>
    </source>
</evidence>
<name>A0A0Q4B567_9BACT</name>
<evidence type="ECO:0000313" key="1">
    <source>
        <dbReference type="EMBL" id="KQM09061.1"/>
    </source>
</evidence>
<proteinExistence type="predicted"/>
<gene>
    <name evidence="1" type="ORF">AL399_03710</name>
</gene>
<sequence length="71" mass="7617">MRLRDRTILFAGATALRSLRVVNALGQTVLTRAHDGAETLVLPAGPLPAGLYLLHLTDTAGGIHTLRFAKR</sequence>
<dbReference type="Proteomes" id="UP000054172">
    <property type="component" value="Unassembled WGS sequence"/>
</dbReference>
<evidence type="ECO:0000313" key="2">
    <source>
        <dbReference type="Proteomes" id="UP000054172"/>
    </source>
</evidence>
<dbReference type="InterPro" id="IPR026444">
    <property type="entry name" value="Secre_tail"/>
</dbReference>
<organism evidence="1 2">
    <name type="scientific">Candidatus [Bacteroides] periocalifornicus</name>
    <dbReference type="NCBI Taxonomy" id="1702214"/>
    <lineage>
        <taxon>Bacteria</taxon>
        <taxon>Pseudomonadati</taxon>
        <taxon>Bacteroidota</taxon>
    </lineage>
</organism>
<dbReference type="EMBL" id="LIIK01000013">
    <property type="protein sequence ID" value="KQM09061.1"/>
    <property type="molecule type" value="Genomic_DNA"/>
</dbReference>
<keyword evidence="2" id="KW-1185">Reference proteome</keyword>